<dbReference type="InterPro" id="IPR046373">
    <property type="entry name" value="Acyl-CoA_Oxase/DH_mid-dom_sf"/>
</dbReference>
<dbReference type="FunFam" id="2.40.110.10:FF:000002">
    <property type="entry name" value="Acyl-CoA dehydrogenase fadE12"/>
    <property type="match status" value="1"/>
</dbReference>
<feature type="domain" description="Acyl-CoA dehydrogenase/oxidase N-terminal" evidence="9">
    <location>
        <begin position="3"/>
        <end position="112"/>
    </location>
</feature>
<dbReference type="InterPro" id="IPR006091">
    <property type="entry name" value="Acyl-CoA_Oxase/DH_mid-dom"/>
</dbReference>
<evidence type="ECO:0000256" key="3">
    <source>
        <dbReference type="ARBA" id="ARBA00022630"/>
    </source>
</evidence>
<sequence>MTSDDAALRDAVGRLARSFGPDYFQAQVDSGGNAAELWAALGEGGFLGVHLPEQYGGGGAGLREIAIVVEETALAGVPALSILFSPGVTGTILDRSASEEQKARWLPAIASGRERWSFAITEPDAGSNAHRIATAATRDGDSYVLRGQKVYITGVESASKIMVVARTGTDEHTGRGRLSVFVVDADAAGLTKTRIPTVMNQPELSWQLHFDDVRVPVSDRVGEEGRGLAVAFTGMNTERILTSSICTGIGRYALAKAVDYAQARQVWDVPIGAHQAVAHPLASAHLHLTAAIEMTDKACRLYDAGNEVGELANIAKYLGAESGLQALDAAIGIHGGNGVSKEYQLATYFWIVRMLNMGPVSKEMILNFVAEHSLGLPRSY</sequence>
<keyword evidence="11" id="KW-1185">Reference proteome</keyword>
<evidence type="ECO:0000259" key="8">
    <source>
        <dbReference type="Pfam" id="PF02770"/>
    </source>
</evidence>
<evidence type="ECO:0000259" key="7">
    <source>
        <dbReference type="Pfam" id="PF00441"/>
    </source>
</evidence>
<evidence type="ECO:0000313" key="10">
    <source>
        <dbReference type="EMBL" id="KAA1421864.1"/>
    </source>
</evidence>
<reference evidence="10 11" key="2">
    <citation type="submission" date="2019-09" db="EMBL/GenBank/DDBJ databases">
        <authorList>
            <person name="Jin C."/>
        </authorList>
    </citation>
    <scope>NUCLEOTIDE SEQUENCE [LARGE SCALE GENOMIC DNA]</scope>
    <source>
        <strain evidence="10 11">BN130099</strain>
    </source>
</reference>
<dbReference type="PANTHER" id="PTHR48083:SF1">
    <property type="entry name" value="DEHYDROGENASE, PUTATIVE (AFU_ORTHOLOGUE AFUA_7G06510)-RELATED"/>
    <property type="match status" value="1"/>
</dbReference>
<dbReference type="SUPFAM" id="SSF56645">
    <property type="entry name" value="Acyl-CoA dehydrogenase NM domain-like"/>
    <property type="match status" value="1"/>
</dbReference>
<dbReference type="Gene3D" id="1.20.140.10">
    <property type="entry name" value="Butyryl-CoA Dehydrogenase, subunit A, domain 3"/>
    <property type="match status" value="1"/>
</dbReference>
<keyword evidence="3 6" id="KW-0285">Flavoprotein</keyword>
<dbReference type="InterPro" id="IPR036250">
    <property type="entry name" value="AcylCo_DH-like_C"/>
</dbReference>
<dbReference type="Gene3D" id="1.10.540.10">
    <property type="entry name" value="Acyl-CoA dehydrogenase/oxidase, N-terminal domain"/>
    <property type="match status" value="1"/>
</dbReference>
<dbReference type="AlphaFoldDB" id="A0A5B1LMX5"/>
<dbReference type="Pfam" id="PF02770">
    <property type="entry name" value="Acyl-CoA_dh_M"/>
    <property type="match status" value="1"/>
</dbReference>
<feature type="domain" description="Acyl-CoA dehydrogenase/oxidase C-terminal" evidence="7">
    <location>
        <begin position="225"/>
        <end position="372"/>
    </location>
</feature>
<comment type="similarity">
    <text evidence="2 6">Belongs to the acyl-CoA dehydrogenase family.</text>
</comment>
<dbReference type="GO" id="GO:0003995">
    <property type="term" value="F:acyl-CoA dehydrogenase activity"/>
    <property type="evidence" value="ECO:0007669"/>
    <property type="project" value="TreeGrafter"/>
</dbReference>
<reference evidence="10 11" key="1">
    <citation type="submission" date="2019-09" db="EMBL/GenBank/DDBJ databases">
        <title>Nocardioides panacisoli sp. nov., isolated from the soil of a ginseng field.</title>
        <authorList>
            <person name="Cho C."/>
        </authorList>
    </citation>
    <scope>NUCLEOTIDE SEQUENCE [LARGE SCALE GENOMIC DNA]</scope>
    <source>
        <strain evidence="10 11">BN130099</strain>
    </source>
</reference>
<dbReference type="GO" id="GO:0033539">
    <property type="term" value="P:fatty acid beta-oxidation using acyl-CoA dehydrogenase"/>
    <property type="evidence" value="ECO:0007669"/>
    <property type="project" value="TreeGrafter"/>
</dbReference>
<name>A0A5B1LMX5_9ACTN</name>
<dbReference type="Pfam" id="PF02771">
    <property type="entry name" value="Acyl-CoA_dh_N"/>
    <property type="match status" value="1"/>
</dbReference>
<evidence type="ECO:0000256" key="4">
    <source>
        <dbReference type="ARBA" id="ARBA00022827"/>
    </source>
</evidence>
<comment type="cofactor">
    <cofactor evidence="1 6">
        <name>FAD</name>
        <dbReference type="ChEBI" id="CHEBI:57692"/>
    </cofactor>
</comment>
<evidence type="ECO:0000256" key="2">
    <source>
        <dbReference type="ARBA" id="ARBA00009347"/>
    </source>
</evidence>
<comment type="caution">
    <text evidence="10">The sequence shown here is derived from an EMBL/GenBank/DDBJ whole genome shotgun (WGS) entry which is preliminary data.</text>
</comment>
<dbReference type="InterPro" id="IPR037069">
    <property type="entry name" value="AcylCoA_DH/ox_N_sf"/>
</dbReference>
<organism evidence="10 11">
    <name type="scientific">Nocardioides humilatus</name>
    <dbReference type="NCBI Taxonomy" id="2607660"/>
    <lineage>
        <taxon>Bacteria</taxon>
        <taxon>Bacillati</taxon>
        <taxon>Actinomycetota</taxon>
        <taxon>Actinomycetes</taxon>
        <taxon>Propionibacteriales</taxon>
        <taxon>Nocardioidaceae</taxon>
        <taxon>Nocardioides</taxon>
    </lineage>
</organism>
<dbReference type="EMBL" id="VUJV01000001">
    <property type="protein sequence ID" value="KAA1421864.1"/>
    <property type="molecule type" value="Genomic_DNA"/>
</dbReference>
<proteinExistence type="inferred from homology"/>
<keyword evidence="5 6" id="KW-0560">Oxidoreductase</keyword>
<dbReference type="InterPro" id="IPR050741">
    <property type="entry name" value="Acyl-CoA_dehydrogenase"/>
</dbReference>
<dbReference type="CDD" id="cd00567">
    <property type="entry name" value="ACAD"/>
    <property type="match status" value="1"/>
</dbReference>
<dbReference type="InterPro" id="IPR013786">
    <property type="entry name" value="AcylCoA_DH/ox_N"/>
</dbReference>
<evidence type="ECO:0000256" key="6">
    <source>
        <dbReference type="RuleBase" id="RU362125"/>
    </source>
</evidence>
<gene>
    <name evidence="10" type="ORF">F0U44_06235</name>
</gene>
<dbReference type="InterPro" id="IPR009100">
    <property type="entry name" value="AcylCoA_DH/oxidase_NM_dom_sf"/>
</dbReference>
<dbReference type="PANTHER" id="PTHR48083">
    <property type="entry name" value="MEDIUM-CHAIN SPECIFIC ACYL-COA DEHYDROGENASE, MITOCHONDRIAL-RELATED"/>
    <property type="match status" value="1"/>
</dbReference>
<dbReference type="GO" id="GO:0005737">
    <property type="term" value="C:cytoplasm"/>
    <property type="evidence" value="ECO:0007669"/>
    <property type="project" value="TreeGrafter"/>
</dbReference>
<dbReference type="SUPFAM" id="SSF47203">
    <property type="entry name" value="Acyl-CoA dehydrogenase C-terminal domain-like"/>
    <property type="match status" value="1"/>
</dbReference>
<dbReference type="Proteomes" id="UP000325003">
    <property type="component" value="Unassembled WGS sequence"/>
</dbReference>
<dbReference type="Gene3D" id="2.40.110.10">
    <property type="entry name" value="Butyryl-CoA Dehydrogenase, subunit A, domain 2"/>
    <property type="match status" value="1"/>
</dbReference>
<accession>A0A5B1LMX5</accession>
<dbReference type="FunFam" id="1.20.140.10:FF:000012">
    <property type="entry name" value="Acyl-CoA dehydrogenase fadE12"/>
    <property type="match status" value="1"/>
</dbReference>
<feature type="domain" description="Acyl-CoA oxidase/dehydrogenase middle" evidence="8">
    <location>
        <begin position="117"/>
        <end position="213"/>
    </location>
</feature>
<dbReference type="Pfam" id="PF00441">
    <property type="entry name" value="Acyl-CoA_dh_1"/>
    <property type="match status" value="1"/>
</dbReference>
<evidence type="ECO:0000259" key="9">
    <source>
        <dbReference type="Pfam" id="PF02771"/>
    </source>
</evidence>
<dbReference type="GO" id="GO:0050660">
    <property type="term" value="F:flavin adenine dinucleotide binding"/>
    <property type="evidence" value="ECO:0007669"/>
    <property type="project" value="InterPro"/>
</dbReference>
<evidence type="ECO:0000256" key="5">
    <source>
        <dbReference type="ARBA" id="ARBA00023002"/>
    </source>
</evidence>
<dbReference type="RefSeq" id="WP_149727325.1">
    <property type="nucleotide sequence ID" value="NZ_VUJV01000001.1"/>
</dbReference>
<dbReference type="InterPro" id="IPR009075">
    <property type="entry name" value="AcylCo_DH/oxidase_C"/>
</dbReference>
<evidence type="ECO:0000256" key="1">
    <source>
        <dbReference type="ARBA" id="ARBA00001974"/>
    </source>
</evidence>
<protein>
    <submittedName>
        <fullName evidence="10">Acyl-CoA dehydrogenase</fullName>
    </submittedName>
</protein>
<keyword evidence="4 6" id="KW-0274">FAD</keyword>
<evidence type="ECO:0000313" key="11">
    <source>
        <dbReference type="Proteomes" id="UP000325003"/>
    </source>
</evidence>